<evidence type="ECO:0008006" key="3">
    <source>
        <dbReference type="Google" id="ProtNLM"/>
    </source>
</evidence>
<evidence type="ECO:0000313" key="1">
    <source>
        <dbReference type="EMBL" id="GAM73020.1"/>
    </source>
</evidence>
<name>A0A0B8Q0J7_9VIBR</name>
<dbReference type="Proteomes" id="UP000031666">
    <property type="component" value="Unassembled WGS sequence"/>
</dbReference>
<reference evidence="1 2" key="1">
    <citation type="submission" date="2015-01" db="EMBL/GenBank/DDBJ databases">
        <title>Vibrio sp. C94 JCM 19241 whole genome shotgun sequence.</title>
        <authorList>
            <person name="Sawabe T."/>
            <person name="Meirelles P."/>
            <person name="Feng G."/>
            <person name="Sayaka M."/>
            <person name="Hattori M."/>
            <person name="Ohkuma M."/>
        </authorList>
    </citation>
    <scope>NUCLEOTIDE SEQUENCE [LARGE SCALE GENOMIC DNA]</scope>
    <source>
        <strain evidence="2">JCM 19241</strain>
    </source>
</reference>
<gene>
    <name evidence="1" type="ORF">JCM19241_2475</name>
</gene>
<dbReference type="InterPro" id="IPR021936">
    <property type="entry name" value="DUF3549"/>
</dbReference>
<proteinExistence type="predicted"/>
<dbReference type="STRING" id="1481914.JCM19241_2475"/>
<accession>A0A0B8Q0J7</accession>
<dbReference type="Pfam" id="PF12069">
    <property type="entry name" value="DUF3549"/>
    <property type="match status" value="1"/>
</dbReference>
<protein>
    <recommendedName>
        <fullName evidence="3">DUF3549 domain-containing protein</fullName>
    </recommendedName>
</protein>
<evidence type="ECO:0000313" key="2">
    <source>
        <dbReference type="Proteomes" id="UP000031666"/>
    </source>
</evidence>
<sequence>MEQISTLTQILTDSGCEFTIHDLGRRIEQIDNQDFARIERGQQAYPYPIQRQAQFAISYWNEQKQPWIWFLKFDLDERGLLSPTDIGNFIKFVVEAMGSRLQKELSEEVQQELANNPYTYKPKEDKLAVFNSQITAHLGLAPSQYLAHTLDYFSGNLGWGNWQTVGLQGITDLSARLSEGNNEQLVKKSLNQLPSQPLYALLGALEHQDISASLAGRIYDLALDQLNSSECDLFLLSALVRALAGDNSDKLDSLVTAILSEAKFSHQEVLIAIAGRCWTPLQQQAIAEQFLIRLAETNNQNLFNQLFADLVMLPKLRIIILPMLHQAPSKALAEALLTLQAQTKGKQ</sequence>
<organism evidence="1 2">
    <name type="scientific">Vibrio ishigakensis</name>
    <dbReference type="NCBI Taxonomy" id="1481914"/>
    <lineage>
        <taxon>Bacteria</taxon>
        <taxon>Pseudomonadati</taxon>
        <taxon>Pseudomonadota</taxon>
        <taxon>Gammaproteobacteria</taxon>
        <taxon>Vibrionales</taxon>
        <taxon>Vibrionaceae</taxon>
        <taxon>Vibrio</taxon>
    </lineage>
</organism>
<dbReference type="EMBL" id="BBSC01000001">
    <property type="protein sequence ID" value="GAM73020.1"/>
    <property type="molecule type" value="Genomic_DNA"/>
</dbReference>
<dbReference type="AlphaFoldDB" id="A0A0B8Q0J7"/>
<comment type="caution">
    <text evidence="1">The sequence shown here is derived from an EMBL/GenBank/DDBJ whole genome shotgun (WGS) entry which is preliminary data.</text>
</comment>
<reference evidence="1 2" key="2">
    <citation type="submission" date="2015-01" db="EMBL/GenBank/DDBJ databases">
        <authorList>
            <consortium name="NBRP consortium"/>
            <person name="Sawabe T."/>
            <person name="Meirelles P."/>
            <person name="Feng G."/>
            <person name="Sayaka M."/>
            <person name="Hattori M."/>
            <person name="Ohkuma M."/>
        </authorList>
    </citation>
    <scope>NUCLEOTIDE SEQUENCE [LARGE SCALE GENOMIC DNA]</scope>
    <source>
        <strain evidence="2">JCM 19241</strain>
    </source>
</reference>